<name>A0A316VMR1_9BASI</name>
<evidence type="ECO:0000256" key="3">
    <source>
        <dbReference type="ARBA" id="ARBA00006793"/>
    </source>
</evidence>
<keyword evidence="6" id="KW-0227">DNA damage</keyword>
<dbReference type="Gene3D" id="1.20.5.340">
    <property type="match status" value="1"/>
</dbReference>
<feature type="coiled-coil region" evidence="12">
    <location>
        <begin position="824"/>
        <end position="883"/>
    </location>
</feature>
<keyword evidence="8 12" id="KW-0175">Coiled coil</keyword>
<dbReference type="GeneID" id="37018018"/>
<dbReference type="AlphaFoldDB" id="A0A316VMR1"/>
<dbReference type="GO" id="GO:0035861">
    <property type="term" value="C:site of double-strand break"/>
    <property type="evidence" value="ECO:0007669"/>
    <property type="project" value="TreeGrafter"/>
</dbReference>
<dbReference type="PANTHER" id="PTHR19306:SF6">
    <property type="entry name" value="STRUCTURAL MAINTENANCE OF CHROMOSOMES PROTEIN 6"/>
    <property type="match status" value="1"/>
</dbReference>
<evidence type="ECO:0000256" key="12">
    <source>
        <dbReference type="SAM" id="Coils"/>
    </source>
</evidence>
<evidence type="ECO:0000256" key="1">
    <source>
        <dbReference type="ARBA" id="ARBA00004123"/>
    </source>
</evidence>
<keyword evidence="7" id="KW-0067">ATP-binding</keyword>
<dbReference type="SUPFAM" id="SSF52540">
    <property type="entry name" value="P-loop containing nucleoside triphosphate hydrolases"/>
    <property type="match status" value="1"/>
</dbReference>
<dbReference type="STRING" id="1280837.A0A316VMR1"/>
<organism evidence="15 16">
    <name type="scientific">Meira miltonrushii</name>
    <dbReference type="NCBI Taxonomy" id="1280837"/>
    <lineage>
        <taxon>Eukaryota</taxon>
        <taxon>Fungi</taxon>
        <taxon>Dikarya</taxon>
        <taxon>Basidiomycota</taxon>
        <taxon>Ustilaginomycotina</taxon>
        <taxon>Exobasidiomycetes</taxon>
        <taxon>Exobasidiales</taxon>
        <taxon>Brachybasidiaceae</taxon>
        <taxon>Meira</taxon>
    </lineage>
</organism>
<dbReference type="FunCoup" id="A0A316VMR1">
    <property type="interactions" value="488"/>
</dbReference>
<dbReference type="InterPro" id="IPR027417">
    <property type="entry name" value="P-loop_NTPase"/>
</dbReference>
<keyword evidence="15" id="KW-0378">Hydrolase</keyword>
<evidence type="ECO:0000256" key="10">
    <source>
        <dbReference type="ARBA" id="ARBA00023204"/>
    </source>
</evidence>
<dbReference type="EMBL" id="KZ819602">
    <property type="protein sequence ID" value="PWN36845.1"/>
    <property type="molecule type" value="Genomic_DNA"/>
</dbReference>
<evidence type="ECO:0000256" key="4">
    <source>
        <dbReference type="ARBA" id="ARBA00022454"/>
    </source>
</evidence>
<proteinExistence type="inferred from homology"/>
<dbReference type="GO" id="GO:0030915">
    <property type="term" value="C:Smc5-Smc6 complex"/>
    <property type="evidence" value="ECO:0007669"/>
    <property type="project" value="TreeGrafter"/>
</dbReference>
<keyword evidence="9" id="KW-0233">DNA recombination</keyword>
<feature type="region of interest" description="Disordered" evidence="13">
    <location>
        <begin position="661"/>
        <end position="684"/>
    </location>
</feature>
<evidence type="ECO:0000256" key="7">
    <source>
        <dbReference type="ARBA" id="ARBA00022840"/>
    </source>
</evidence>
<evidence type="ECO:0000256" key="5">
    <source>
        <dbReference type="ARBA" id="ARBA00022741"/>
    </source>
</evidence>
<comment type="subcellular location">
    <subcellularLocation>
        <location evidence="2">Chromosome</location>
    </subcellularLocation>
    <subcellularLocation>
        <location evidence="1">Nucleus</location>
    </subcellularLocation>
</comment>
<dbReference type="GO" id="GO:0005634">
    <property type="term" value="C:nucleus"/>
    <property type="evidence" value="ECO:0007669"/>
    <property type="project" value="UniProtKB-SubCell"/>
</dbReference>
<comment type="similarity">
    <text evidence="3">Belongs to the SMC family. SMC6 subfamily.</text>
</comment>
<sequence length="1039" mass="119769">MAGVLERVDMVNFMCHDRLTIDLGPQLNFIIGHNGSGKSAILTAITIALGAKASSTSRGSSVKSFVKQGKSQAIIEVRIKNAGIDAYQHDRFGDRIIVERVIRADGGGAWKIKNSTGHIVSTKREELDNICDHCNIQVDNPLNILTQDSARQFLTSSSPATMYDFFLRGTHLSQLSNEYDVIQYNIDRIHSSILQKRESVRELHATAQEGEERYNILKNALEQQRGLNDLKNEVVWSQVREKEEEMKEAAVALERSKIKKERVQAEVAACEEKIRAHEDELERLEQQMNIQKNEDTPLREERSQLKTTISGFTTDLRRLTDTIQAFNAQFSRADAQIKDTTDRIEKEERDAAGGRDSRRNALLDRRKQLELERKKIEKQIGEHQDRFLELDDEINRVSHEKGEQEKLRDQTRKTIGTLESHIRELKSAKLNHLAAYGPNMPKLMDLVRAETRWRGKVVGPIGSKVRLSRQNQKWAHVLESVIGNTLNAFCVTNHHDMNLLLSLKERANCREVTIITGSEEMFDFTSGEPDEDILTVLRVLDIEDEFIKRQLINAISVERCALVEKRVDGDRLLRSRPKNVRMAYSSDLFRLQFSEAGSSTQTLQPYRGPPRLSADVDEQLARATRQKPEHEFALQNIQREIERLRNELVQLQEEKQTLRTRLPELKRQAQSKHSEEERVGEDLHQDQPTNIAALREALVEFERSREEINERFNVCFEERREMEEKIAPFLKRRKEVEQILRTREAERETEDPKMHDAAENRMKENNNHMHYLKKLGESDAKVRDREKHLNILERQYKQYLDDARKFCPQVELRKKPDTDEFLTTEEYNKLIAATEAKVKRAAQQEGNDIEAIAREVRQRQGAYANAMEEMKAFQATRKLLKDALAIRVSKWFHFRRHIALRSKNNFSHYLSIRKYEGTLKFKHEQGRLSLSVKTDAALGSEGDKDPRSLSGGEKSYSTICLLLSLWDAIGSPIRCLDEYDVFMDAVNRRVSTKLIADAAKKSVGVQYILISPNSMQHAALGPEVRIHRLQDPERGQTTL</sequence>
<dbReference type="InParanoid" id="A0A316VMR1"/>
<dbReference type="GO" id="GO:0003684">
    <property type="term" value="F:damaged DNA binding"/>
    <property type="evidence" value="ECO:0007669"/>
    <property type="project" value="TreeGrafter"/>
</dbReference>
<keyword evidence="5" id="KW-0547">Nucleotide-binding</keyword>
<evidence type="ECO:0000313" key="15">
    <source>
        <dbReference type="EMBL" id="PWN36845.1"/>
    </source>
</evidence>
<feature type="region of interest" description="Disordered" evidence="13">
    <location>
        <begin position="339"/>
        <end position="361"/>
    </location>
</feature>
<dbReference type="Gene3D" id="3.40.50.300">
    <property type="entry name" value="P-loop containing nucleotide triphosphate hydrolases"/>
    <property type="match status" value="2"/>
</dbReference>
<evidence type="ECO:0000259" key="14">
    <source>
        <dbReference type="Pfam" id="PF02463"/>
    </source>
</evidence>
<feature type="coiled-coil region" evidence="12">
    <location>
        <begin position="239"/>
        <end position="294"/>
    </location>
</feature>
<dbReference type="InterPro" id="IPR003395">
    <property type="entry name" value="RecF/RecN/SMC_N"/>
</dbReference>
<dbReference type="Proteomes" id="UP000245771">
    <property type="component" value="Unassembled WGS sequence"/>
</dbReference>
<dbReference type="Pfam" id="PF02463">
    <property type="entry name" value="SMC_N"/>
    <property type="match status" value="1"/>
</dbReference>
<feature type="domain" description="RecF/RecN/SMC N-terminal" evidence="14">
    <location>
        <begin position="5"/>
        <end position="1015"/>
    </location>
</feature>
<dbReference type="GO" id="GO:0003697">
    <property type="term" value="F:single-stranded DNA binding"/>
    <property type="evidence" value="ECO:0007669"/>
    <property type="project" value="TreeGrafter"/>
</dbReference>
<accession>A0A316VMR1</accession>
<evidence type="ECO:0000256" key="9">
    <source>
        <dbReference type="ARBA" id="ARBA00023172"/>
    </source>
</evidence>
<keyword evidence="4" id="KW-0158">Chromosome</keyword>
<dbReference type="RefSeq" id="XP_025357147.1">
    <property type="nucleotide sequence ID" value="XM_025496237.1"/>
</dbReference>
<evidence type="ECO:0000256" key="8">
    <source>
        <dbReference type="ARBA" id="ARBA00023054"/>
    </source>
</evidence>
<dbReference type="PANTHER" id="PTHR19306">
    <property type="entry name" value="STRUCTURAL MAINTENANCE OF CHROMOSOMES 5,6 SMC5, SMC6"/>
    <property type="match status" value="1"/>
</dbReference>
<dbReference type="GO" id="GO:0005524">
    <property type="term" value="F:ATP binding"/>
    <property type="evidence" value="ECO:0007669"/>
    <property type="project" value="UniProtKB-KW"/>
</dbReference>
<dbReference type="GO" id="GO:0016787">
    <property type="term" value="F:hydrolase activity"/>
    <property type="evidence" value="ECO:0007669"/>
    <property type="project" value="UniProtKB-KW"/>
</dbReference>
<dbReference type="SUPFAM" id="SSF90257">
    <property type="entry name" value="Myosin rod fragments"/>
    <property type="match status" value="1"/>
</dbReference>
<evidence type="ECO:0000256" key="6">
    <source>
        <dbReference type="ARBA" id="ARBA00022763"/>
    </source>
</evidence>
<dbReference type="GO" id="GO:0000724">
    <property type="term" value="P:double-strand break repair via homologous recombination"/>
    <property type="evidence" value="ECO:0007669"/>
    <property type="project" value="TreeGrafter"/>
</dbReference>
<evidence type="ECO:0000256" key="11">
    <source>
        <dbReference type="ARBA" id="ARBA00023242"/>
    </source>
</evidence>
<gene>
    <name evidence="15" type="ORF">FA14DRAFT_117536</name>
</gene>
<evidence type="ECO:0000256" key="13">
    <source>
        <dbReference type="SAM" id="MobiDB-lite"/>
    </source>
</evidence>
<evidence type="ECO:0000313" key="16">
    <source>
        <dbReference type="Proteomes" id="UP000245771"/>
    </source>
</evidence>
<keyword evidence="10" id="KW-0234">DNA repair</keyword>
<keyword evidence="16" id="KW-1185">Reference proteome</keyword>
<protein>
    <submittedName>
        <fullName evidence="15">P-loop containing nucleoside triphosphate hydrolase protein</fullName>
    </submittedName>
</protein>
<reference evidence="15 16" key="1">
    <citation type="journal article" date="2018" name="Mol. Biol. Evol.">
        <title>Broad Genomic Sampling Reveals a Smut Pathogenic Ancestry of the Fungal Clade Ustilaginomycotina.</title>
        <authorList>
            <person name="Kijpornyongpan T."/>
            <person name="Mondo S.J."/>
            <person name="Barry K."/>
            <person name="Sandor L."/>
            <person name="Lee J."/>
            <person name="Lipzen A."/>
            <person name="Pangilinan J."/>
            <person name="LaButti K."/>
            <person name="Hainaut M."/>
            <person name="Henrissat B."/>
            <person name="Grigoriev I.V."/>
            <person name="Spatafora J.W."/>
            <person name="Aime M.C."/>
        </authorList>
    </citation>
    <scope>NUCLEOTIDE SEQUENCE [LARGE SCALE GENOMIC DNA]</scope>
    <source>
        <strain evidence="15 16">MCA 3882</strain>
    </source>
</reference>
<keyword evidence="11" id="KW-0539">Nucleus</keyword>
<evidence type="ECO:0000256" key="2">
    <source>
        <dbReference type="ARBA" id="ARBA00004286"/>
    </source>
</evidence>
<dbReference type="OrthoDB" id="10072614at2759"/>